<comment type="caution">
    <text evidence="1">The sequence shown here is derived from an EMBL/GenBank/DDBJ whole genome shotgun (WGS) entry which is preliminary data.</text>
</comment>
<dbReference type="RefSeq" id="WP_021253510.1">
    <property type="nucleotide sequence ID" value="NZ_JAVYAA010000015.1"/>
</dbReference>
<dbReference type="EMBL" id="JAVYAA010000015">
    <property type="protein sequence ID" value="MDT8980304.1"/>
    <property type="molecule type" value="Genomic_DNA"/>
</dbReference>
<sequence length="44" mass="4761">MKPDKSATRQFLDMKFEQAGIAISNTIDISSLEGIKQGVIHGLA</sequence>
<evidence type="ECO:0000313" key="2">
    <source>
        <dbReference type="Proteomes" id="UP001250538"/>
    </source>
</evidence>
<name>A0AAJ2K4G8_9BACL</name>
<organism evidence="1 2">
    <name type="scientific">Paenibacillus suaedae</name>
    <dbReference type="NCBI Taxonomy" id="3077233"/>
    <lineage>
        <taxon>Bacteria</taxon>
        <taxon>Bacillati</taxon>
        <taxon>Bacillota</taxon>
        <taxon>Bacilli</taxon>
        <taxon>Bacillales</taxon>
        <taxon>Paenibacillaceae</taxon>
        <taxon>Paenibacillus</taxon>
    </lineage>
</organism>
<protein>
    <submittedName>
        <fullName evidence="1">Uncharacterized protein</fullName>
    </submittedName>
</protein>
<dbReference type="AlphaFoldDB" id="A0AAJ2K4G8"/>
<dbReference type="Proteomes" id="UP001250538">
    <property type="component" value="Unassembled WGS sequence"/>
</dbReference>
<evidence type="ECO:0000313" key="1">
    <source>
        <dbReference type="EMBL" id="MDT8980304.1"/>
    </source>
</evidence>
<proteinExistence type="predicted"/>
<reference evidence="2" key="1">
    <citation type="submission" date="2023-09" db="EMBL/GenBank/DDBJ databases">
        <title>Paenibacillus sp. chi10 Genome sequencing and assembly.</title>
        <authorList>
            <person name="Kim I."/>
        </authorList>
    </citation>
    <scope>NUCLEOTIDE SEQUENCE [LARGE SCALE GENOMIC DNA]</scope>
    <source>
        <strain evidence="2">chi10</strain>
    </source>
</reference>
<accession>A0AAJ2K4G8</accession>
<keyword evidence="2" id="KW-1185">Reference proteome</keyword>
<gene>
    <name evidence="1" type="ORF">RQP50_29180</name>
</gene>